<keyword evidence="3" id="KW-1185">Reference proteome</keyword>
<dbReference type="GeneID" id="23680858"/>
<evidence type="ECO:0000256" key="1">
    <source>
        <dbReference type="SAM" id="MobiDB-lite"/>
    </source>
</evidence>
<proteinExistence type="predicted"/>
<organism evidence="2 3">
    <name type="scientific">Arthrobacter phage vB_ArtM-ArV1</name>
    <dbReference type="NCBI Taxonomy" id="1566993"/>
    <lineage>
        <taxon>Viruses</taxon>
        <taxon>Duplodnaviria</taxon>
        <taxon>Heunggongvirae</taxon>
        <taxon>Uroviricota</taxon>
        <taxon>Caudoviricetes</taxon>
        <taxon>Klausavirus</taxon>
        <taxon>Klausavirus ArV1</taxon>
    </lineage>
</organism>
<accession>A0A0A7HE42</accession>
<evidence type="ECO:0000313" key="3">
    <source>
        <dbReference type="Proteomes" id="UP000031071"/>
    </source>
</evidence>
<reference evidence="2 3" key="1">
    <citation type="submission" date="2014-10" db="EMBL/GenBank/DDBJ databases">
        <title>Genome of vB_ArtM-ArV1 - first myovirus infecting Arthrobacter sp.</title>
        <authorList>
            <person name="Simoliunas E."/>
            <person name="Kaliniene L."/>
            <person name="Stasilo M."/>
            <person name="Meskys R."/>
        </authorList>
    </citation>
    <scope>NUCLEOTIDE SEQUENCE [LARGE SCALE GENOMIC DNA]</scope>
</reference>
<name>A0A0A7HE42_9CAUD</name>
<feature type="compositionally biased region" description="Low complexity" evidence="1">
    <location>
        <begin position="12"/>
        <end position="25"/>
    </location>
</feature>
<dbReference type="Proteomes" id="UP000031071">
    <property type="component" value="Segment"/>
</dbReference>
<dbReference type="KEGG" id="vg:23680858"/>
<dbReference type="RefSeq" id="YP_009126051.1">
    <property type="nucleotide sequence ID" value="NC_026606.1"/>
</dbReference>
<feature type="region of interest" description="Disordered" evidence="1">
    <location>
        <begin position="1"/>
        <end position="39"/>
    </location>
</feature>
<evidence type="ECO:0000313" key="2">
    <source>
        <dbReference type="EMBL" id="AIZ01705.1"/>
    </source>
</evidence>
<sequence>MTETPQDFGTIPAAAPVAAPEPQYPSHTEPAPVEREESPLDALRAEAKRDLDEPVTFKVSGREGFAVRFSNQIEPEDVKRYRKNALGKRKNPEDADQIVASAQPLIENNRGILLNGKVITAADGEDLTFGHKEFAEMFGGMGAIHAVRLFLGPGQTLSMGGALFEAAGYGAEVESVDPH</sequence>
<protein>
    <submittedName>
        <fullName evidence="2">Uncharacterized protein</fullName>
    </submittedName>
</protein>
<dbReference type="OrthoDB" id="18257at10239"/>
<dbReference type="EMBL" id="KM879463">
    <property type="protein sequence ID" value="AIZ01705.1"/>
    <property type="molecule type" value="Genomic_DNA"/>
</dbReference>
<gene>
    <name evidence="2" type="ORF">ArV1_017</name>
</gene>